<organism evidence="1 2">
    <name type="scientific">Bifidobacterium margollesii</name>
    <dbReference type="NCBI Taxonomy" id="2020964"/>
    <lineage>
        <taxon>Bacteria</taxon>
        <taxon>Bacillati</taxon>
        <taxon>Actinomycetota</taxon>
        <taxon>Actinomycetes</taxon>
        <taxon>Bifidobacteriales</taxon>
        <taxon>Bifidobacteriaceae</taxon>
        <taxon>Bifidobacterium</taxon>
    </lineage>
</organism>
<dbReference type="EMBL" id="NMWU01000008">
    <property type="protein sequence ID" value="PLS31566.1"/>
    <property type="molecule type" value="Genomic_DNA"/>
</dbReference>
<keyword evidence="2" id="KW-1185">Reference proteome</keyword>
<protein>
    <submittedName>
        <fullName evidence="1">ParB-like protein</fullName>
    </submittedName>
</protein>
<proteinExistence type="predicted"/>
<dbReference type="InterPro" id="IPR025530">
    <property type="entry name" value="DUF4417"/>
</dbReference>
<reference evidence="1 2" key="1">
    <citation type="submission" date="2017-07" db="EMBL/GenBank/DDBJ databases">
        <title>Bifidobacterium novel species.</title>
        <authorList>
            <person name="Lugli G.A."/>
            <person name="Milani C."/>
            <person name="Duranti S."/>
            <person name="Mangifesta M."/>
        </authorList>
    </citation>
    <scope>NUCLEOTIDE SEQUENCE [LARGE SCALE GENOMIC DNA]</scope>
    <source>
        <strain evidence="2">Uis1B</strain>
    </source>
</reference>
<comment type="caution">
    <text evidence="1">The sequence shown here is derived from an EMBL/GenBank/DDBJ whole genome shotgun (WGS) entry which is preliminary data.</text>
</comment>
<dbReference type="Pfam" id="PF14386">
    <property type="entry name" value="DUF4417"/>
    <property type="match status" value="1"/>
</dbReference>
<gene>
    <name evidence="1" type="ORF">Uis1B_0557</name>
</gene>
<dbReference type="Proteomes" id="UP000235050">
    <property type="component" value="Unassembled WGS sequence"/>
</dbReference>
<evidence type="ECO:0000313" key="1">
    <source>
        <dbReference type="EMBL" id="PLS31566.1"/>
    </source>
</evidence>
<accession>A0A2N5JBH7</accession>
<sequence>MSERKSCEHDRTMNAYNLPLLLEDIELCGRWDMPVLRSCDAVPDDLIDFGLVKSARNIDRHRLGVHFFIDDYRFERVWRRPEAYVRMLSPFRCVLTPDFSLYSDMPLAQQVHNVYRSRLMGAWWQSQGMNVVPTLQWSTPESFSFAFDGLPHGSVVAASTLGVLNDPVATALWRIGMREALERLAPELVLLYGLPIPDFDWRGVEWIRFRNSVVERMESWEAVDQVQVPQGGRSERRERIPCHTWR</sequence>
<evidence type="ECO:0000313" key="2">
    <source>
        <dbReference type="Proteomes" id="UP000235050"/>
    </source>
</evidence>
<dbReference type="RefSeq" id="WP_101615390.1">
    <property type="nucleotide sequence ID" value="NZ_NMWU01000008.1"/>
</dbReference>
<dbReference type="OrthoDB" id="9800801at2"/>
<dbReference type="AlphaFoldDB" id="A0A2N5JBH7"/>
<name>A0A2N5JBH7_9BIFI</name>